<comment type="caution">
    <text evidence="1">The sequence shown here is derived from an EMBL/GenBank/DDBJ whole genome shotgun (WGS) entry which is preliminary data.</text>
</comment>
<dbReference type="Proteomes" id="UP000649799">
    <property type="component" value="Unassembled WGS sequence"/>
</dbReference>
<organism evidence="1 2">
    <name type="scientific">Cyclobacterium plantarum</name>
    <dbReference type="NCBI Taxonomy" id="2716263"/>
    <lineage>
        <taxon>Bacteria</taxon>
        <taxon>Pseudomonadati</taxon>
        <taxon>Bacteroidota</taxon>
        <taxon>Cytophagia</taxon>
        <taxon>Cytophagales</taxon>
        <taxon>Cyclobacteriaceae</taxon>
        <taxon>Cyclobacterium</taxon>
    </lineage>
</organism>
<keyword evidence="2" id="KW-1185">Reference proteome</keyword>
<gene>
    <name evidence="1" type="ORF">G9Q97_13425</name>
</gene>
<protein>
    <submittedName>
        <fullName evidence="1">Uncharacterized protein</fullName>
    </submittedName>
</protein>
<dbReference type="RefSeq" id="WP_166147635.1">
    <property type="nucleotide sequence ID" value="NZ_JAANYN010000005.1"/>
</dbReference>
<reference evidence="1 2" key="1">
    <citation type="submission" date="2020-03" db="EMBL/GenBank/DDBJ databases">
        <title>Cyclobacterium plantarum sp. nov., a marine bacterium isolated from a coastal-marine wetland.</title>
        <authorList>
            <person name="Sanchez-Porro C."/>
            <person name="Ventosa A."/>
            <person name="Amoozegar M."/>
        </authorList>
    </citation>
    <scope>NUCLEOTIDE SEQUENCE [LARGE SCALE GENOMIC DNA]</scope>
    <source>
        <strain evidence="1 2">GBPx2</strain>
    </source>
</reference>
<sequence>MEHSETSQKITIADFDGAILNSFSKWGDVPDSYGNLLAALKFNGSNSFLAYGTKGFLTYDFDGRLQQLVKHSESPNQSFSRIGLGRGMEESQGQYLYVNPSPRSASNSKDRFYEEHCPLIWLDPKTGENEPIIYFPETSIFRSGKYFFSNAWDPVFTVTDNLIYVVFGLEPTIYVFEIDASHSLVSSIPLDLPDFRFFEGAENFSDDVRFFGQARTSGRIRNIKKFSKYFIVNYFPGYERMDIEEAFVNKSPYEAKVFWGRMREKYPNRIAIFDSSGTRLNDFESKGLIASSMVLRNGELWLMEEPDDEVEKDYFRLFRVGLKIED</sequence>
<proteinExistence type="predicted"/>
<evidence type="ECO:0000313" key="2">
    <source>
        <dbReference type="Proteomes" id="UP000649799"/>
    </source>
</evidence>
<name>A0ABX0H7F6_9BACT</name>
<accession>A0ABX0H7F6</accession>
<dbReference type="SUPFAM" id="SSF63825">
    <property type="entry name" value="YWTD domain"/>
    <property type="match status" value="1"/>
</dbReference>
<dbReference type="EMBL" id="JAANYN010000005">
    <property type="protein sequence ID" value="NHE57809.1"/>
    <property type="molecule type" value="Genomic_DNA"/>
</dbReference>
<evidence type="ECO:0000313" key="1">
    <source>
        <dbReference type="EMBL" id="NHE57809.1"/>
    </source>
</evidence>